<keyword evidence="7" id="KW-1185">Reference proteome</keyword>
<dbReference type="Gene3D" id="3.30.1490.20">
    <property type="entry name" value="ATP-grasp fold, A domain"/>
    <property type="match status" value="1"/>
</dbReference>
<keyword evidence="2 4" id="KW-0547">Nucleotide-binding</keyword>
<dbReference type="InterPro" id="IPR013815">
    <property type="entry name" value="ATP_grasp_subdomain_1"/>
</dbReference>
<dbReference type="PANTHER" id="PTHR43585">
    <property type="entry name" value="FUMIPYRROLE BIOSYNTHESIS PROTEIN C"/>
    <property type="match status" value="1"/>
</dbReference>
<keyword evidence="1" id="KW-0436">Ligase</keyword>
<dbReference type="InterPro" id="IPR011761">
    <property type="entry name" value="ATP-grasp"/>
</dbReference>
<dbReference type="EMBL" id="CP069450">
    <property type="protein sequence ID" value="QRO51710.1"/>
    <property type="molecule type" value="Genomic_DNA"/>
</dbReference>
<accession>A0ABX7H9G1</accession>
<dbReference type="Pfam" id="PF01071">
    <property type="entry name" value="GARS_A"/>
    <property type="match status" value="1"/>
</dbReference>
<evidence type="ECO:0000256" key="1">
    <source>
        <dbReference type="ARBA" id="ARBA00022598"/>
    </source>
</evidence>
<dbReference type="SUPFAM" id="SSF56059">
    <property type="entry name" value="Glutathione synthetase ATP-binding domain-like"/>
    <property type="match status" value="1"/>
</dbReference>
<proteinExistence type="predicted"/>
<dbReference type="Gene3D" id="3.30.470.20">
    <property type="entry name" value="ATP-grasp fold, B domain"/>
    <property type="match status" value="1"/>
</dbReference>
<reference evidence="6 7" key="1">
    <citation type="submission" date="2021-02" db="EMBL/GenBank/DDBJ databases">
        <title>FDA dAtabase for Regulatory Grade micrObial Sequences (FDA-ARGOS): Supporting development and validation of Infectious Disease Dx tests.</title>
        <authorList>
            <person name="Carlson P."/>
            <person name="Fischbach M."/>
            <person name="Hastie J."/>
            <person name="Bilen M."/>
            <person name="Cheng A."/>
            <person name="Tallon L."/>
            <person name="Sadzewicz L."/>
            <person name="Zhao X."/>
            <person name="Boylan J."/>
            <person name="Ott S."/>
            <person name="Bowen H."/>
            <person name="Vavikolanu K."/>
            <person name="Mehta A."/>
            <person name="Aluvathingal J."/>
            <person name="Nadendla S."/>
            <person name="Yan Y."/>
            <person name="Sichtig H."/>
        </authorList>
    </citation>
    <scope>NUCLEOTIDE SEQUENCE [LARGE SCALE GENOMIC DNA]</scope>
    <source>
        <strain evidence="6 7">FDAARGOS_1229</strain>
    </source>
</reference>
<dbReference type="RefSeq" id="WP_027200995.1">
    <property type="nucleotide sequence ID" value="NZ_CAJUBB010000012.1"/>
</dbReference>
<dbReference type="PANTHER" id="PTHR43585:SF2">
    <property type="entry name" value="ATP-GRASP ENZYME FSQD"/>
    <property type="match status" value="1"/>
</dbReference>
<gene>
    <name evidence="6" type="ORF">I6J59_09005</name>
</gene>
<feature type="domain" description="ATP-grasp" evidence="5">
    <location>
        <begin position="108"/>
        <end position="302"/>
    </location>
</feature>
<evidence type="ECO:0000259" key="5">
    <source>
        <dbReference type="PROSITE" id="PS50975"/>
    </source>
</evidence>
<dbReference type="Proteomes" id="UP000654720">
    <property type="component" value="Chromosome"/>
</dbReference>
<sequence length="408" mass="46298">MAKNILVFGANTLQIPLINKINELGYNSIVVTLVPTEPGAEIAKQVVIEDFCDEKLMLSIARKYNVIGIVTDQTDIPVRSIAYVCEKLGLPGISYETACLFTDKFLMREKCKQLGISTLKYRLVNDIEQALDFYDSNNFKVILKPINNQGSKGVCLAENREEVIYAYQEAIKYSKGNPILIEQFVTGHEVVVEGIAFNYEFKNLICGDTYYFKERNAFAATQRIFPSRYDSEVINRVLRLNEKIIKGFGLKQGLTHSEFIISNNEIILLETAARGGGVFISSDIIPLMTNFDTTKFIVELAVGKICSFPEIVETNKFCSYLAFFLPVGKVIECENIQLIQELDFVHGNNLDKIKLGLETFNNVDKTSRYFMVLEAGSYDEIQERISYIKSQLNIKVQRDGIMYSIIWN</sequence>
<evidence type="ECO:0000256" key="2">
    <source>
        <dbReference type="ARBA" id="ARBA00022741"/>
    </source>
</evidence>
<name>A0ABX7H9G1_9BACT</name>
<dbReference type="InterPro" id="IPR052032">
    <property type="entry name" value="ATP-dep_AA_Ligase"/>
</dbReference>
<evidence type="ECO:0000256" key="4">
    <source>
        <dbReference type="PROSITE-ProRule" id="PRU00409"/>
    </source>
</evidence>
<dbReference type="Gene3D" id="3.40.50.20">
    <property type="match status" value="1"/>
</dbReference>
<keyword evidence="3 4" id="KW-0067">ATP-binding</keyword>
<protein>
    <submittedName>
        <fullName evidence="6">ATP-grasp domain-containing protein</fullName>
    </submittedName>
</protein>
<dbReference type="GeneID" id="93099327"/>
<organism evidence="6 7">
    <name type="scientific">Butyricimonas virosa</name>
    <dbReference type="NCBI Taxonomy" id="544645"/>
    <lineage>
        <taxon>Bacteria</taxon>
        <taxon>Pseudomonadati</taxon>
        <taxon>Bacteroidota</taxon>
        <taxon>Bacteroidia</taxon>
        <taxon>Bacteroidales</taxon>
        <taxon>Odoribacteraceae</taxon>
        <taxon>Butyricimonas</taxon>
    </lineage>
</organism>
<evidence type="ECO:0000256" key="3">
    <source>
        <dbReference type="ARBA" id="ARBA00022840"/>
    </source>
</evidence>
<dbReference type="InterPro" id="IPR020561">
    <property type="entry name" value="PRibGlycinamid_synth_ATP-grasp"/>
</dbReference>
<evidence type="ECO:0000313" key="6">
    <source>
        <dbReference type="EMBL" id="QRO51710.1"/>
    </source>
</evidence>
<evidence type="ECO:0000313" key="7">
    <source>
        <dbReference type="Proteomes" id="UP000654720"/>
    </source>
</evidence>
<dbReference type="PROSITE" id="PS50975">
    <property type="entry name" value="ATP_GRASP"/>
    <property type="match status" value="1"/>
</dbReference>